<sequence length="257" mass="27389">MSVRRILVPTTVFASVAAIWWLAGRAGWTNAYLLPAPSAVVDALSELTASGILLKHTLVSLQRVLLGFALSVALALPLAVLMSTSRPCRAVLDPLLEFLRQVPPLALIPLLILWLGIGEAQKLGIIVLASFFPVFLGFRGGISGVDPKLIEVGRIAGLARREILWRIVLPSALPELVVGLRISLGYSWRALVGAELIASSAGLGYMIIDAENLARTDIVLAGILVIGAIGLLSDLLLRIAISRVFPWLSADLEAARA</sequence>
<dbReference type="PROSITE" id="PS50928">
    <property type="entry name" value="ABC_TM1"/>
    <property type="match status" value="1"/>
</dbReference>
<dbReference type="OrthoDB" id="9796361at2"/>
<evidence type="ECO:0000256" key="8">
    <source>
        <dbReference type="ARBA" id="ARBA00056719"/>
    </source>
</evidence>
<keyword evidence="12" id="KW-1185">Reference proteome</keyword>
<comment type="function">
    <text evidence="8">Probably part of an ABC transporter complex. Probably responsible for the translocation of the substrate across the membrane.</text>
</comment>
<dbReference type="AlphaFoldDB" id="A0A1I4QMA4"/>
<evidence type="ECO:0000256" key="6">
    <source>
        <dbReference type="ARBA" id="ARBA00022989"/>
    </source>
</evidence>
<evidence type="ECO:0000256" key="3">
    <source>
        <dbReference type="ARBA" id="ARBA00022448"/>
    </source>
</evidence>
<gene>
    <name evidence="11" type="ORF">CXZ10_04130</name>
</gene>
<evidence type="ECO:0000313" key="12">
    <source>
        <dbReference type="Proteomes" id="UP000233491"/>
    </source>
</evidence>
<keyword evidence="7 9" id="KW-0472">Membrane</keyword>
<reference evidence="11 12" key="1">
    <citation type="submission" date="2017-12" db="EMBL/GenBank/DDBJ databases">
        <title>Anaerobic carbon monoxide metabolism by Pleomorphomonas carboxyditropha sp. nov., a new mesophilic hydrogenogenic carboxidotroph.</title>
        <authorList>
            <person name="Esquivel-Elizondo S."/>
            <person name="Krajmalnik-Brown R."/>
        </authorList>
    </citation>
    <scope>NUCLEOTIDE SEQUENCE [LARGE SCALE GENOMIC DNA]</scope>
    <source>
        <strain evidence="11 12">R5-392</strain>
    </source>
</reference>
<evidence type="ECO:0000256" key="5">
    <source>
        <dbReference type="ARBA" id="ARBA00022692"/>
    </source>
</evidence>
<dbReference type="Proteomes" id="UP000233491">
    <property type="component" value="Unassembled WGS sequence"/>
</dbReference>
<dbReference type="GO" id="GO:0042918">
    <property type="term" value="P:alkanesulfonate transmembrane transport"/>
    <property type="evidence" value="ECO:0007669"/>
    <property type="project" value="UniProtKB-ARBA"/>
</dbReference>
<accession>A0A1I4QMA4</accession>
<feature type="transmembrane region" description="Helical" evidence="9">
    <location>
        <begin position="7"/>
        <end position="23"/>
    </location>
</feature>
<evidence type="ECO:0000256" key="9">
    <source>
        <dbReference type="RuleBase" id="RU363032"/>
    </source>
</evidence>
<comment type="caution">
    <text evidence="11">The sequence shown here is derived from an EMBL/GenBank/DDBJ whole genome shotgun (WGS) entry which is preliminary data.</text>
</comment>
<feature type="domain" description="ABC transmembrane type-1" evidence="10">
    <location>
        <begin position="57"/>
        <end position="237"/>
    </location>
</feature>
<evidence type="ECO:0000256" key="1">
    <source>
        <dbReference type="ARBA" id="ARBA00004651"/>
    </source>
</evidence>
<keyword evidence="6 9" id="KW-1133">Transmembrane helix</keyword>
<proteinExistence type="inferred from homology"/>
<comment type="similarity">
    <text evidence="2 9">Belongs to the binding-protein-dependent transport system permease family.</text>
</comment>
<dbReference type="FunFam" id="1.10.3720.10:FF:000003">
    <property type="entry name" value="Aliphatic sulfonate ABC transporter permease"/>
    <property type="match status" value="1"/>
</dbReference>
<dbReference type="EMBL" id="PJNW01000002">
    <property type="protein sequence ID" value="PKR90561.1"/>
    <property type="molecule type" value="Genomic_DNA"/>
</dbReference>
<dbReference type="PANTHER" id="PTHR30151:SF25">
    <property type="entry name" value="TAURINE TRANSPORT SYSTEM PERMEASE PROTEIN TAUC"/>
    <property type="match status" value="1"/>
</dbReference>
<protein>
    <submittedName>
        <fullName evidence="11">ABC transporter permease</fullName>
    </submittedName>
</protein>
<dbReference type="GO" id="GO:0005886">
    <property type="term" value="C:plasma membrane"/>
    <property type="evidence" value="ECO:0007669"/>
    <property type="project" value="UniProtKB-SubCell"/>
</dbReference>
<dbReference type="Gene3D" id="1.10.3720.10">
    <property type="entry name" value="MetI-like"/>
    <property type="match status" value="1"/>
</dbReference>
<evidence type="ECO:0000256" key="7">
    <source>
        <dbReference type="ARBA" id="ARBA00023136"/>
    </source>
</evidence>
<organism evidence="11 12">
    <name type="scientific">Pleomorphomonas diazotrophica</name>
    <dbReference type="NCBI Taxonomy" id="1166257"/>
    <lineage>
        <taxon>Bacteria</taxon>
        <taxon>Pseudomonadati</taxon>
        <taxon>Pseudomonadota</taxon>
        <taxon>Alphaproteobacteria</taxon>
        <taxon>Hyphomicrobiales</taxon>
        <taxon>Pleomorphomonadaceae</taxon>
        <taxon>Pleomorphomonas</taxon>
    </lineage>
</organism>
<dbReference type="InterPro" id="IPR000515">
    <property type="entry name" value="MetI-like"/>
</dbReference>
<keyword evidence="5 9" id="KW-0812">Transmembrane</keyword>
<evidence type="ECO:0000313" key="11">
    <source>
        <dbReference type="EMBL" id="PKR90561.1"/>
    </source>
</evidence>
<evidence type="ECO:0000259" key="10">
    <source>
        <dbReference type="PROSITE" id="PS50928"/>
    </source>
</evidence>
<feature type="transmembrane region" description="Helical" evidence="9">
    <location>
        <begin position="123"/>
        <end position="142"/>
    </location>
</feature>
<feature type="transmembrane region" description="Helical" evidence="9">
    <location>
        <begin position="220"/>
        <end position="241"/>
    </location>
</feature>
<dbReference type="PANTHER" id="PTHR30151">
    <property type="entry name" value="ALKANE SULFONATE ABC TRANSPORTER-RELATED, MEMBRANE SUBUNIT"/>
    <property type="match status" value="1"/>
</dbReference>
<evidence type="ECO:0000256" key="4">
    <source>
        <dbReference type="ARBA" id="ARBA00022475"/>
    </source>
</evidence>
<evidence type="ECO:0000256" key="2">
    <source>
        <dbReference type="ARBA" id="ARBA00009306"/>
    </source>
</evidence>
<dbReference type="GO" id="GO:0010438">
    <property type="term" value="P:cellular response to sulfur starvation"/>
    <property type="evidence" value="ECO:0007669"/>
    <property type="project" value="TreeGrafter"/>
</dbReference>
<feature type="transmembrane region" description="Helical" evidence="9">
    <location>
        <begin position="188"/>
        <end position="208"/>
    </location>
</feature>
<feature type="transmembrane region" description="Helical" evidence="9">
    <location>
        <begin position="64"/>
        <end position="83"/>
    </location>
</feature>
<dbReference type="RefSeq" id="WP_101287690.1">
    <property type="nucleotide sequence ID" value="NZ_FOUQ01000001.1"/>
</dbReference>
<dbReference type="CDD" id="cd06261">
    <property type="entry name" value="TM_PBP2"/>
    <property type="match status" value="1"/>
</dbReference>
<dbReference type="Pfam" id="PF00528">
    <property type="entry name" value="BPD_transp_1"/>
    <property type="match status" value="1"/>
</dbReference>
<keyword evidence="4" id="KW-1003">Cell membrane</keyword>
<keyword evidence="3 9" id="KW-0813">Transport</keyword>
<feature type="transmembrane region" description="Helical" evidence="9">
    <location>
        <begin position="95"/>
        <end position="117"/>
    </location>
</feature>
<dbReference type="InterPro" id="IPR035906">
    <property type="entry name" value="MetI-like_sf"/>
</dbReference>
<dbReference type="SUPFAM" id="SSF161098">
    <property type="entry name" value="MetI-like"/>
    <property type="match status" value="1"/>
</dbReference>
<comment type="subcellular location">
    <subcellularLocation>
        <location evidence="1 9">Cell membrane</location>
        <topology evidence="1 9">Multi-pass membrane protein</topology>
    </subcellularLocation>
</comment>
<name>A0A1I4QMA4_9HYPH</name>